<dbReference type="Pfam" id="PF02464">
    <property type="entry name" value="CinA"/>
    <property type="match status" value="1"/>
</dbReference>
<dbReference type="Proteomes" id="UP000014983">
    <property type="component" value="Chromosome"/>
</dbReference>
<evidence type="ECO:0000259" key="1">
    <source>
        <dbReference type="Pfam" id="PF02464"/>
    </source>
</evidence>
<dbReference type="STRING" id="1276221.SDIMI_v3c02600"/>
<dbReference type="InterPro" id="IPR008136">
    <property type="entry name" value="CinA_C"/>
</dbReference>
<keyword evidence="3" id="KW-1185">Reference proteome</keyword>
<dbReference type="InParanoid" id="S5LVV5"/>
<dbReference type="Gene3D" id="3.90.950.20">
    <property type="entry name" value="CinA-like"/>
    <property type="match status" value="1"/>
</dbReference>
<accession>S5LVV5</accession>
<evidence type="ECO:0000313" key="2">
    <source>
        <dbReference type="EMBL" id="AGR41964.1"/>
    </source>
</evidence>
<dbReference type="eggNOG" id="COG1546">
    <property type="taxonomic scope" value="Bacteria"/>
</dbReference>
<sequence>MNELFQYLKLNNLTISTCESFTGGYFANEITNIQGVSQYYKGSFVCYSDEYKINVLDIDIEIIKKYSSVSKEVLNLMLKNTYKKLKTDIVLAFTGFAPPKDDNPKSGLSYIGFKKQDNISIFEFKVDQDITREQYKNKACNFLIDKLLNS</sequence>
<dbReference type="KEGG" id="sdi:SDIMI_v3c02600"/>
<dbReference type="NCBIfam" id="TIGR00199">
    <property type="entry name" value="PncC_domain"/>
    <property type="match status" value="1"/>
</dbReference>
<reference evidence="2 3" key="1">
    <citation type="journal article" date="2013" name="Genome Biol. Evol.">
        <title>Comparison of metabolic capacities and inference of gene content evolution in mosquito-associated Spiroplasma diminutum and S. taiwanense.</title>
        <authorList>
            <person name="Lo W.S."/>
            <person name="Ku C."/>
            <person name="Chen L.L."/>
            <person name="Chang T.H."/>
            <person name="Kuo C.H."/>
        </authorList>
    </citation>
    <scope>NUCLEOTIDE SEQUENCE [LARGE SCALE GENOMIC DNA]</scope>
    <source>
        <strain evidence="2">CUAS-1</strain>
    </source>
</reference>
<dbReference type="EMBL" id="CP005076">
    <property type="protein sequence ID" value="AGR41964.1"/>
    <property type="molecule type" value="Genomic_DNA"/>
</dbReference>
<dbReference type="HOGENOM" id="CLU_030805_1_2_14"/>
<protein>
    <submittedName>
        <fullName evidence="2">Competence damage-inducible protein A</fullName>
    </submittedName>
</protein>
<dbReference type="InterPro" id="IPR036653">
    <property type="entry name" value="CinA-like_C"/>
</dbReference>
<dbReference type="AlphaFoldDB" id="S5LVV5"/>
<feature type="domain" description="CinA C-terminal" evidence="1">
    <location>
        <begin position="3"/>
        <end position="147"/>
    </location>
</feature>
<dbReference type="OrthoDB" id="399376at2"/>
<dbReference type="RefSeq" id="WP_020836197.1">
    <property type="nucleotide sequence ID" value="NC_021833.1"/>
</dbReference>
<proteinExistence type="predicted"/>
<organism evidence="2 3">
    <name type="scientific">Spiroplasma diminutum CUAS-1</name>
    <dbReference type="NCBI Taxonomy" id="1276221"/>
    <lineage>
        <taxon>Bacteria</taxon>
        <taxon>Bacillati</taxon>
        <taxon>Mycoplasmatota</taxon>
        <taxon>Mollicutes</taxon>
        <taxon>Entomoplasmatales</taxon>
        <taxon>Spiroplasmataceae</taxon>
        <taxon>Spiroplasma</taxon>
    </lineage>
</organism>
<name>S5LVV5_9MOLU</name>
<gene>
    <name evidence="2" type="primary">cinA</name>
    <name evidence="2" type="ORF">SDIMI_v3c02600</name>
</gene>
<dbReference type="PATRIC" id="fig|1276221.3.peg.257"/>
<evidence type="ECO:0000313" key="3">
    <source>
        <dbReference type="Proteomes" id="UP000014983"/>
    </source>
</evidence>
<dbReference type="SUPFAM" id="SSF142433">
    <property type="entry name" value="CinA-like"/>
    <property type="match status" value="1"/>
</dbReference>